<evidence type="ECO:0000313" key="2">
    <source>
        <dbReference type="EMBL" id="RUT05027.1"/>
    </source>
</evidence>
<name>A0A433VG07_9CYAN</name>
<dbReference type="GO" id="GO:0003677">
    <property type="term" value="F:DNA binding"/>
    <property type="evidence" value="ECO:0007669"/>
    <property type="project" value="InterPro"/>
</dbReference>
<dbReference type="EMBL" id="RSCL01000009">
    <property type="protein sequence ID" value="RUT05027.1"/>
    <property type="molecule type" value="Genomic_DNA"/>
</dbReference>
<reference evidence="2" key="2">
    <citation type="journal article" date="2019" name="Genome Biol. Evol.">
        <title>Day and night: Metabolic profiles and evolutionary relationships of six axenic non-marine cyanobacteria.</title>
        <authorList>
            <person name="Will S.E."/>
            <person name="Henke P."/>
            <person name="Boedeker C."/>
            <person name="Huang S."/>
            <person name="Brinkmann H."/>
            <person name="Rohde M."/>
            <person name="Jarek M."/>
            <person name="Friedl T."/>
            <person name="Seufert S."/>
            <person name="Schumacher M."/>
            <person name="Overmann J."/>
            <person name="Neumann-Schaal M."/>
            <person name="Petersen J."/>
        </authorList>
    </citation>
    <scope>NUCLEOTIDE SEQUENCE [LARGE SCALE GENOMIC DNA]</scope>
    <source>
        <strain evidence="2">PCC 7102</strain>
    </source>
</reference>
<keyword evidence="3" id="KW-1185">Reference proteome</keyword>
<dbReference type="GO" id="GO:0006313">
    <property type="term" value="P:DNA transposition"/>
    <property type="evidence" value="ECO:0007669"/>
    <property type="project" value="InterPro"/>
</dbReference>
<proteinExistence type="predicted"/>
<evidence type="ECO:0000259" key="1">
    <source>
        <dbReference type="Pfam" id="PF01609"/>
    </source>
</evidence>
<organism evidence="2 3">
    <name type="scientific">Dulcicalothrix desertica PCC 7102</name>
    <dbReference type="NCBI Taxonomy" id="232991"/>
    <lineage>
        <taxon>Bacteria</taxon>
        <taxon>Bacillati</taxon>
        <taxon>Cyanobacteriota</taxon>
        <taxon>Cyanophyceae</taxon>
        <taxon>Nostocales</taxon>
        <taxon>Calotrichaceae</taxon>
        <taxon>Dulcicalothrix</taxon>
    </lineage>
</organism>
<sequence>MARQLGLHLICKMRHDSALYIPYENPNPTRKSRRKYGEKINYSFIPERFLKKTNIEDDIRTDIYQATLLHKEYCQALNVVILVRTNIKTLTRTHAVLFSTDLELSHEKLIDYYSLRFQIEFNYRDAKQFWGLEDFMNVGKTAVTNAANLAFFMVSVSQVLLVHFRKFNPDFSVTDLKAMFRGYKYVEETIKLLPEKPDPVLMANIFHRVTNLGRIHPASTCSTSS</sequence>
<reference evidence="2" key="1">
    <citation type="submission" date="2018-12" db="EMBL/GenBank/DDBJ databases">
        <authorList>
            <person name="Will S."/>
            <person name="Neumann-Schaal M."/>
            <person name="Henke P."/>
        </authorList>
    </citation>
    <scope>NUCLEOTIDE SEQUENCE</scope>
    <source>
        <strain evidence="2">PCC 7102</strain>
    </source>
</reference>
<protein>
    <recommendedName>
        <fullName evidence="1">Transposase IS4-like domain-containing protein</fullName>
    </recommendedName>
</protein>
<dbReference type="SUPFAM" id="SSF53098">
    <property type="entry name" value="Ribonuclease H-like"/>
    <property type="match status" value="1"/>
</dbReference>
<dbReference type="InterPro" id="IPR002559">
    <property type="entry name" value="Transposase_11"/>
</dbReference>
<dbReference type="Proteomes" id="UP000271624">
    <property type="component" value="Unassembled WGS sequence"/>
</dbReference>
<comment type="caution">
    <text evidence="2">The sequence shown here is derived from an EMBL/GenBank/DDBJ whole genome shotgun (WGS) entry which is preliminary data.</text>
</comment>
<feature type="domain" description="Transposase IS4-like" evidence="1">
    <location>
        <begin position="30"/>
        <end position="151"/>
    </location>
</feature>
<dbReference type="InterPro" id="IPR012337">
    <property type="entry name" value="RNaseH-like_sf"/>
</dbReference>
<dbReference type="GO" id="GO:0004803">
    <property type="term" value="F:transposase activity"/>
    <property type="evidence" value="ECO:0007669"/>
    <property type="project" value="InterPro"/>
</dbReference>
<evidence type="ECO:0000313" key="3">
    <source>
        <dbReference type="Proteomes" id="UP000271624"/>
    </source>
</evidence>
<gene>
    <name evidence="2" type="ORF">DSM106972_038480</name>
</gene>
<accession>A0A433VG07</accession>
<dbReference type="Pfam" id="PF01609">
    <property type="entry name" value="DDE_Tnp_1"/>
    <property type="match status" value="1"/>
</dbReference>
<dbReference type="AlphaFoldDB" id="A0A433VG07"/>